<dbReference type="PROSITE" id="PS50850">
    <property type="entry name" value="MFS"/>
    <property type="match status" value="1"/>
</dbReference>
<dbReference type="SUPFAM" id="SSF103473">
    <property type="entry name" value="MFS general substrate transporter"/>
    <property type="match status" value="1"/>
</dbReference>
<dbReference type="InterPro" id="IPR020846">
    <property type="entry name" value="MFS_dom"/>
</dbReference>
<comment type="caution">
    <text evidence="5">The sequence shown here is derived from an EMBL/GenBank/DDBJ whole genome shotgun (WGS) entry which is preliminary data.</text>
</comment>
<feature type="transmembrane region" description="Helical" evidence="3">
    <location>
        <begin position="327"/>
        <end position="348"/>
    </location>
</feature>
<feature type="transmembrane region" description="Helical" evidence="3">
    <location>
        <begin position="176"/>
        <end position="196"/>
    </location>
</feature>
<proteinExistence type="inferred from homology"/>
<evidence type="ECO:0000313" key="6">
    <source>
        <dbReference type="Proteomes" id="UP000315783"/>
    </source>
</evidence>
<dbReference type="PANTHER" id="PTHR11360:SF234">
    <property type="entry name" value="MFS-TYPE TRANSPORTER DBAD-RELATED"/>
    <property type="match status" value="1"/>
</dbReference>
<evidence type="ECO:0000313" key="5">
    <source>
        <dbReference type="EMBL" id="TQV94308.1"/>
    </source>
</evidence>
<dbReference type="EMBL" id="SPUK01000010">
    <property type="protein sequence ID" value="TQV94308.1"/>
    <property type="molecule type" value="Genomic_DNA"/>
</dbReference>
<feature type="transmembrane region" description="Helical" evidence="3">
    <location>
        <begin position="108"/>
        <end position="134"/>
    </location>
</feature>
<reference evidence="5 6" key="1">
    <citation type="journal article" date="2019" name="Appl. Microbiol. Biotechnol.">
        <title>Genome sequence of Isaria javanica and comparative genome analysis insights into family S53 peptidase evolution in fungal entomopathogens.</title>
        <authorList>
            <person name="Lin R."/>
            <person name="Zhang X."/>
            <person name="Xin B."/>
            <person name="Zou M."/>
            <person name="Gao Y."/>
            <person name="Qin F."/>
            <person name="Hu Q."/>
            <person name="Xie B."/>
            <person name="Cheng X."/>
        </authorList>
    </citation>
    <scope>NUCLEOTIDE SEQUENCE [LARGE SCALE GENOMIC DNA]</scope>
    <source>
        <strain evidence="5 6">IJ1G</strain>
    </source>
</reference>
<feature type="transmembrane region" description="Helical" evidence="3">
    <location>
        <begin position="53"/>
        <end position="75"/>
    </location>
</feature>
<dbReference type="InterPro" id="IPR011701">
    <property type="entry name" value="MFS"/>
</dbReference>
<dbReference type="Proteomes" id="UP000315783">
    <property type="component" value="Unassembled WGS sequence"/>
</dbReference>
<evidence type="ECO:0000259" key="4">
    <source>
        <dbReference type="PROSITE" id="PS50850"/>
    </source>
</evidence>
<feature type="transmembrane region" description="Helical" evidence="3">
    <location>
        <begin position="146"/>
        <end position="164"/>
    </location>
</feature>
<dbReference type="GO" id="GO:0022857">
    <property type="term" value="F:transmembrane transporter activity"/>
    <property type="evidence" value="ECO:0007669"/>
    <property type="project" value="InterPro"/>
</dbReference>
<keyword evidence="3" id="KW-1133">Transmembrane helix</keyword>
<feature type="transmembrane region" description="Helical" evidence="3">
    <location>
        <begin position="231"/>
        <end position="253"/>
    </location>
</feature>
<comment type="similarity">
    <text evidence="2">Belongs to the major facilitator superfamily. Monocarboxylate porter (TC 2.A.1.13) family.</text>
</comment>
<dbReference type="Pfam" id="PF07690">
    <property type="entry name" value="MFS_1"/>
    <property type="match status" value="1"/>
</dbReference>
<feature type="domain" description="Major facilitator superfamily (MFS) profile" evidence="4">
    <location>
        <begin position="14"/>
        <end position="410"/>
    </location>
</feature>
<dbReference type="GO" id="GO:0016020">
    <property type="term" value="C:membrane"/>
    <property type="evidence" value="ECO:0007669"/>
    <property type="project" value="UniProtKB-SubCell"/>
</dbReference>
<evidence type="ECO:0000256" key="1">
    <source>
        <dbReference type="ARBA" id="ARBA00004141"/>
    </source>
</evidence>
<feature type="transmembrane region" description="Helical" evidence="3">
    <location>
        <begin position="268"/>
        <end position="287"/>
    </location>
</feature>
<feature type="transmembrane region" description="Helical" evidence="3">
    <location>
        <begin position="294"/>
        <end position="315"/>
    </location>
</feature>
<feature type="transmembrane region" description="Helical" evidence="3">
    <location>
        <begin position="387"/>
        <end position="409"/>
    </location>
</feature>
<feature type="transmembrane region" description="Helical" evidence="3">
    <location>
        <begin position="82"/>
        <end position="102"/>
    </location>
</feature>
<dbReference type="PANTHER" id="PTHR11360">
    <property type="entry name" value="MONOCARBOXYLATE TRANSPORTER"/>
    <property type="match status" value="1"/>
</dbReference>
<dbReference type="Gene3D" id="1.20.1250.20">
    <property type="entry name" value="MFS general substrate transporter like domains"/>
    <property type="match status" value="1"/>
</dbReference>
<protein>
    <submittedName>
        <fullName evidence="5">Mfs monocarboxylate transporter protein</fullName>
    </submittedName>
</protein>
<accession>A0A545UXY5</accession>
<evidence type="ECO:0000256" key="2">
    <source>
        <dbReference type="ARBA" id="ARBA00006727"/>
    </source>
</evidence>
<dbReference type="InterPro" id="IPR036259">
    <property type="entry name" value="MFS_trans_sf"/>
</dbReference>
<organism evidence="5 6">
    <name type="scientific">Cordyceps javanica</name>
    <dbReference type="NCBI Taxonomy" id="43265"/>
    <lineage>
        <taxon>Eukaryota</taxon>
        <taxon>Fungi</taxon>
        <taxon>Dikarya</taxon>
        <taxon>Ascomycota</taxon>
        <taxon>Pezizomycotina</taxon>
        <taxon>Sordariomycetes</taxon>
        <taxon>Hypocreomycetidae</taxon>
        <taxon>Hypocreales</taxon>
        <taxon>Cordycipitaceae</taxon>
        <taxon>Cordyceps</taxon>
    </lineage>
</organism>
<evidence type="ECO:0000256" key="3">
    <source>
        <dbReference type="SAM" id="Phobius"/>
    </source>
</evidence>
<comment type="subcellular location">
    <subcellularLocation>
        <location evidence="1">Membrane</location>
        <topology evidence="1">Multi-pass membrane protein</topology>
    </subcellularLocation>
</comment>
<dbReference type="AlphaFoldDB" id="A0A545UXY5"/>
<gene>
    <name evidence="5" type="ORF">IF1G_07187</name>
</gene>
<name>A0A545UXY5_9HYPO</name>
<sequence length="451" mass="47869">METEPDDGNWVAWTQVAAAFALYFNHLGLLNSFGVFQTYYVHDLLRGSSPSAVSWIGSVQVFCLFAVGVVIGPLYDAGHCRALVAAGAGLVLAGLALTSVAARYWQLLLAQGVCTGLGACCLAIPSIAIVPAYFDHGPRRRRRATAMATATVGSGLGATLYPLIFERARVRLGFGWAVRIMCFVALVWCLFALVVIKPRARRQPSSPLSRSAPKPTSWRFYIDTSAFSERAFVIFCVAIFFNNLVFFNPAYYLQSYALGHGMSSSSSLLTYLVSILNAATIPGRIVPSLVADRVGVLDTYAVVCAFASASIFYWTSVANAAGNVAFAVLYGFFSGGVVSLAQVVIAVITPDLGRLGTRLGMVSIIKGVASLIGPPISGAIVKATGGQYLGVQLFAAFGLMITAVLSVAMRVDVARMEMKAQHDDAAQQVALHTGVLQSAGATKGHQVKTAR</sequence>
<feature type="transmembrane region" description="Helical" evidence="3">
    <location>
        <begin position="12"/>
        <end position="33"/>
    </location>
</feature>
<dbReference type="OrthoDB" id="6509908at2759"/>
<keyword evidence="6" id="KW-1185">Reference proteome</keyword>
<keyword evidence="3" id="KW-0472">Membrane</keyword>
<keyword evidence="3" id="KW-0812">Transmembrane</keyword>
<dbReference type="InterPro" id="IPR050327">
    <property type="entry name" value="Proton-linked_MCT"/>
</dbReference>
<feature type="transmembrane region" description="Helical" evidence="3">
    <location>
        <begin position="360"/>
        <end position="381"/>
    </location>
</feature>